<sequence>MTAPDVVTYSDSDADGVEDRLDRCPNTALGTAVDQQGCGTKTPVRTGVLDGVNFYTGSILLTEPAKAKLRDVAAALNQEPSTSVVVVGHTDSVGSNPFNLELSKNRARAVVGFLIKNGVDIDRLGYVGKGEEMPISSNDSEAGRAMNRRVVVIVRE</sequence>
<dbReference type="AlphaFoldDB" id="A0A7R8ZZ34"/>
<evidence type="ECO:0000256" key="3">
    <source>
        <dbReference type="ARBA" id="ARBA00023237"/>
    </source>
</evidence>
<dbReference type="CDD" id="cd07185">
    <property type="entry name" value="OmpA_C-like"/>
    <property type="match status" value="1"/>
</dbReference>
<dbReference type="PRINTS" id="PR01021">
    <property type="entry name" value="OMPADOMAIN"/>
</dbReference>
<dbReference type="PANTHER" id="PTHR30329">
    <property type="entry name" value="STATOR ELEMENT OF FLAGELLAR MOTOR COMPLEX"/>
    <property type="match status" value="1"/>
</dbReference>
<dbReference type="PANTHER" id="PTHR30329:SF21">
    <property type="entry name" value="LIPOPROTEIN YIAD-RELATED"/>
    <property type="match status" value="1"/>
</dbReference>
<gene>
    <name evidence="4" type="ORF">CTOB1V02_LOCUS17621</name>
</gene>
<organism evidence="4">
    <name type="scientific">Cyprideis torosa</name>
    <dbReference type="NCBI Taxonomy" id="163714"/>
    <lineage>
        <taxon>Eukaryota</taxon>
        <taxon>Metazoa</taxon>
        <taxon>Ecdysozoa</taxon>
        <taxon>Arthropoda</taxon>
        <taxon>Crustacea</taxon>
        <taxon>Oligostraca</taxon>
        <taxon>Ostracoda</taxon>
        <taxon>Podocopa</taxon>
        <taxon>Podocopida</taxon>
        <taxon>Cytherocopina</taxon>
        <taxon>Cytheroidea</taxon>
        <taxon>Cytherideidae</taxon>
        <taxon>Cyprideis</taxon>
    </lineage>
</organism>
<dbReference type="OrthoDB" id="8300695at2759"/>
<dbReference type="Gene3D" id="3.30.1330.60">
    <property type="entry name" value="OmpA-like domain"/>
    <property type="match status" value="1"/>
</dbReference>
<dbReference type="Pfam" id="PF00691">
    <property type="entry name" value="OmpA"/>
    <property type="match status" value="1"/>
</dbReference>
<evidence type="ECO:0000256" key="1">
    <source>
        <dbReference type="ARBA" id="ARBA00004442"/>
    </source>
</evidence>
<keyword evidence="2" id="KW-0472">Membrane</keyword>
<name>A0A7R8ZZ34_9CRUS</name>
<proteinExistence type="predicted"/>
<dbReference type="InterPro" id="IPR006664">
    <property type="entry name" value="OMP_bac"/>
</dbReference>
<protein>
    <submittedName>
        <fullName evidence="4">Uncharacterized protein</fullName>
    </submittedName>
</protein>
<evidence type="ECO:0000256" key="2">
    <source>
        <dbReference type="ARBA" id="ARBA00023136"/>
    </source>
</evidence>
<reference evidence="4" key="1">
    <citation type="submission" date="2020-11" db="EMBL/GenBank/DDBJ databases">
        <authorList>
            <person name="Tran Van P."/>
        </authorList>
    </citation>
    <scope>NUCLEOTIDE SEQUENCE</scope>
</reference>
<dbReference type="InterPro" id="IPR036737">
    <property type="entry name" value="OmpA-like_sf"/>
</dbReference>
<evidence type="ECO:0000313" key="4">
    <source>
        <dbReference type="EMBL" id="CAD7239806.1"/>
    </source>
</evidence>
<dbReference type="GO" id="GO:0016020">
    <property type="term" value="C:membrane"/>
    <property type="evidence" value="ECO:0007669"/>
    <property type="project" value="InterPro"/>
</dbReference>
<keyword evidence="3" id="KW-0998">Cell outer membrane</keyword>
<dbReference type="InterPro" id="IPR050330">
    <property type="entry name" value="Bact_OuterMem_StrucFunc"/>
</dbReference>
<dbReference type="PROSITE" id="PS51123">
    <property type="entry name" value="OMPA_2"/>
    <property type="match status" value="1"/>
</dbReference>
<dbReference type="SUPFAM" id="SSF103088">
    <property type="entry name" value="OmpA-like"/>
    <property type="match status" value="1"/>
</dbReference>
<dbReference type="EMBL" id="OB742293">
    <property type="protein sequence ID" value="CAD7239806.1"/>
    <property type="molecule type" value="Genomic_DNA"/>
</dbReference>
<accession>A0A7R8ZZ34</accession>
<dbReference type="InterPro" id="IPR006665">
    <property type="entry name" value="OmpA-like"/>
</dbReference>
<comment type="subcellular location">
    <subcellularLocation>
        <location evidence="1">Cell outer membrane</location>
    </subcellularLocation>
</comment>